<sequence>MHASTLERWTWADLVSSYRFWAITIYFAAIAGSATLLTSHFPVLIRHWAQLPYSELGQIVAAQPIGMVLGVPLAWAISRSKGVGSLHWFSVIFVIGVALTCLSGAALPLIALGYFLVGLTLGATALILPALIAQATSRVETYILAFGLFTLLKTLCGGMLVPAFGAATDWLSSSPYFLLALVAVPVIIGALLLLSLNGRLFEEAPPLRQIAPHRETPHNPLLTFLLTLFVPFYVLFWLVRIHRDIRSYSQSPSLLTPRGAGWMCFFVPFAFPMALSAMSDILRDLLQQRGQPARVATGLMILTSLLFPPLGAALIQAQMNRLIAQG</sequence>
<feature type="transmembrane region" description="Helical" evidence="1">
    <location>
        <begin position="114"/>
        <end position="136"/>
    </location>
</feature>
<keyword evidence="1" id="KW-0472">Membrane</keyword>
<dbReference type="Gene3D" id="1.20.1250.20">
    <property type="entry name" value="MFS general substrate transporter like domains"/>
    <property type="match status" value="1"/>
</dbReference>
<feature type="transmembrane region" description="Helical" evidence="1">
    <location>
        <begin position="142"/>
        <end position="164"/>
    </location>
</feature>
<keyword evidence="1" id="KW-1133">Transmembrane helix</keyword>
<feature type="transmembrane region" description="Helical" evidence="1">
    <location>
        <begin position="87"/>
        <end position="107"/>
    </location>
</feature>
<feature type="transmembrane region" description="Helical" evidence="1">
    <location>
        <begin position="176"/>
        <end position="201"/>
    </location>
</feature>
<feature type="transmembrane region" description="Helical" evidence="1">
    <location>
        <begin position="294"/>
        <end position="315"/>
    </location>
</feature>
<evidence type="ECO:0000313" key="2">
    <source>
        <dbReference type="EMBL" id="WAI49524.1"/>
    </source>
</evidence>
<feature type="transmembrane region" description="Helical" evidence="1">
    <location>
        <begin position="260"/>
        <end position="282"/>
    </location>
</feature>
<protein>
    <recommendedName>
        <fullName evidence="4">MFS transporter</fullName>
    </recommendedName>
</protein>
<dbReference type="RefSeq" id="WP_254469538.1">
    <property type="nucleotide sequence ID" value="NZ_CP113432.1"/>
</dbReference>
<dbReference type="InterPro" id="IPR036259">
    <property type="entry name" value="MFS_trans_sf"/>
</dbReference>
<organism evidence="2 3">
    <name type="scientific">Pseudomonas triclosanedens</name>
    <dbReference type="NCBI Taxonomy" id="2961893"/>
    <lineage>
        <taxon>Bacteria</taxon>
        <taxon>Pseudomonadati</taxon>
        <taxon>Pseudomonadota</taxon>
        <taxon>Gammaproteobacteria</taxon>
        <taxon>Pseudomonadales</taxon>
        <taxon>Pseudomonadaceae</taxon>
        <taxon>Pseudomonas</taxon>
    </lineage>
</organism>
<dbReference type="SUPFAM" id="SSF103473">
    <property type="entry name" value="MFS general substrate transporter"/>
    <property type="match status" value="1"/>
</dbReference>
<evidence type="ECO:0000256" key="1">
    <source>
        <dbReference type="SAM" id="Phobius"/>
    </source>
</evidence>
<name>A0ABY7A077_9PSED</name>
<reference evidence="2" key="1">
    <citation type="submission" date="2022-11" db="EMBL/GenBank/DDBJ databases">
        <title>Pseudomonas triclosanedens sp. nov., a triclosan degrader isolated from activated sludge.</title>
        <authorList>
            <person name="Yin Y."/>
            <person name="Lu Z."/>
        </authorList>
    </citation>
    <scope>NUCLEOTIDE SEQUENCE</scope>
    <source>
        <strain evidence="2">ZM23</strain>
    </source>
</reference>
<dbReference type="Proteomes" id="UP001163624">
    <property type="component" value="Chromosome"/>
</dbReference>
<keyword evidence="3" id="KW-1185">Reference proteome</keyword>
<feature type="transmembrane region" description="Helical" evidence="1">
    <location>
        <begin position="20"/>
        <end position="44"/>
    </location>
</feature>
<accession>A0ABY7A077</accession>
<proteinExistence type="predicted"/>
<feature type="transmembrane region" description="Helical" evidence="1">
    <location>
        <begin position="56"/>
        <end position="75"/>
    </location>
</feature>
<keyword evidence="1" id="KW-0812">Transmembrane</keyword>
<feature type="transmembrane region" description="Helical" evidence="1">
    <location>
        <begin position="221"/>
        <end position="239"/>
    </location>
</feature>
<dbReference type="EMBL" id="CP113432">
    <property type="protein sequence ID" value="WAI49524.1"/>
    <property type="molecule type" value="Genomic_DNA"/>
</dbReference>
<gene>
    <name evidence="2" type="ORF">OU419_28005</name>
</gene>
<evidence type="ECO:0008006" key="4">
    <source>
        <dbReference type="Google" id="ProtNLM"/>
    </source>
</evidence>
<evidence type="ECO:0000313" key="3">
    <source>
        <dbReference type="Proteomes" id="UP001163624"/>
    </source>
</evidence>